<dbReference type="OrthoDB" id="2286242at2759"/>
<protein>
    <submittedName>
        <fullName evidence="2">Uncharacterized protein LOC114253223</fullName>
    </submittedName>
</protein>
<dbReference type="KEGG" id="bman:114253223"/>
<dbReference type="RefSeq" id="XP_028043817.1">
    <property type="nucleotide sequence ID" value="XM_028188016.1"/>
</dbReference>
<dbReference type="GeneID" id="114253223"/>
<sequence>MTETSTTNMVSGVGFLPLLPSMDFKGNLAENFKMYRQRLEIYLSANGLDDAKDKRKISILLNFIGENGIKIYNSFNLNASESHTFEHVLKKFEAYFEPKKSLTIARNEFFTVTQDEDRLEDYFQRLKWRWSGHMIREKKEKWTSLITEWYPRDGKRNRGRQTKRWEDDIIKIAGTTWTRTAKDRTQWKSLEEAFVEGQAAIPQPPFADI</sequence>
<evidence type="ECO:0000313" key="2">
    <source>
        <dbReference type="RefSeq" id="XP_028043817.1"/>
    </source>
</evidence>
<accession>A0A6J2KS63</accession>
<gene>
    <name evidence="2" type="primary">LOC114253223</name>
</gene>
<organism evidence="1 2">
    <name type="scientific">Bombyx mandarina</name>
    <name type="common">Wild silk moth</name>
    <name type="synonym">Wild silkworm</name>
    <dbReference type="NCBI Taxonomy" id="7092"/>
    <lineage>
        <taxon>Eukaryota</taxon>
        <taxon>Metazoa</taxon>
        <taxon>Ecdysozoa</taxon>
        <taxon>Arthropoda</taxon>
        <taxon>Hexapoda</taxon>
        <taxon>Insecta</taxon>
        <taxon>Pterygota</taxon>
        <taxon>Neoptera</taxon>
        <taxon>Endopterygota</taxon>
        <taxon>Lepidoptera</taxon>
        <taxon>Glossata</taxon>
        <taxon>Ditrysia</taxon>
        <taxon>Bombycoidea</taxon>
        <taxon>Bombycidae</taxon>
        <taxon>Bombycinae</taxon>
        <taxon>Bombyx</taxon>
    </lineage>
</organism>
<evidence type="ECO:0000313" key="1">
    <source>
        <dbReference type="Proteomes" id="UP000504629"/>
    </source>
</evidence>
<proteinExistence type="predicted"/>
<name>A0A6J2KS63_BOMMA</name>
<dbReference type="AlphaFoldDB" id="A0A6J2KS63"/>
<dbReference type="Proteomes" id="UP000504629">
    <property type="component" value="Unplaced"/>
</dbReference>
<reference evidence="2" key="1">
    <citation type="submission" date="2025-08" db="UniProtKB">
        <authorList>
            <consortium name="RefSeq"/>
        </authorList>
    </citation>
    <scope>IDENTIFICATION</scope>
    <source>
        <tissue evidence="2">Silk gland</tissue>
    </source>
</reference>
<keyword evidence="1" id="KW-1185">Reference proteome</keyword>